<keyword evidence="2" id="KW-1185">Reference proteome</keyword>
<organism evidence="2 3">
    <name type="scientific">Meloidogyne floridensis</name>
    <dbReference type="NCBI Taxonomy" id="298350"/>
    <lineage>
        <taxon>Eukaryota</taxon>
        <taxon>Metazoa</taxon>
        <taxon>Ecdysozoa</taxon>
        <taxon>Nematoda</taxon>
        <taxon>Chromadorea</taxon>
        <taxon>Rhabditida</taxon>
        <taxon>Tylenchina</taxon>
        <taxon>Tylenchomorpha</taxon>
        <taxon>Tylenchoidea</taxon>
        <taxon>Meloidogynidae</taxon>
        <taxon>Meloidogyninae</taxon>
        <taxon>Meloidogyne</taxon>
    </lineage>
</organism>
<reference evidence="3" key="1">
    <citation type="submission" date="2022-11" db="UniProtKB">
        <authorList>
            <consortium name="WormBaseParasite"/>
        </authorList>
    </citation>
    <scope>IDENTIFICATION</scope>
</reference>
<feature type="domain" description="Homogentisate 1,2-dioxygenase N-terminal" evidence="1">
    <location>
        <begin position="81"/>
        <end position="113"/>
    </location>
</feature>
<dbReference type="WBParaSite" id="scf7180000420476.g5347">
    <property type="protein sequence ID" value="scf7180000420476.g5347"/>
    <property type="gene ID" value="scf7180000420476.g5347"/>
</dbReference>
<dbReference type="Pfam" id="PF20510">
    <property type="entry name" value="HgmA_N"/>
    <property type="match status" value="1"/>
</dbReference>
<accession>A0A915NUN1</accession>
<protein>
    <submittedName>
        <fullName evidence="3">Homogentisate 1,2-dioxygenase N-terminal domain-containing protein</fullName>
    </submittedName>
</protein>
<dbReference type="InterPro" id="IPR046452">
    <property type="entry name" value="HgmA_N"/>
</dbReference>
<dbReference type="Proteomes" id="UP000887560">
    <property type="component" value="Unplaced"/>
</dbReference>
<sequence length="113" mass="12793">MPPPLNNKQLKKVLSCHGRLSYNKTASHCSVGRTTVFNYWKKYCSKCHVRFRTVAEFSRHVCVQDTNVEALSTGSTLQPLTYLNGFEQHSTHPDFPDALPPVLNNPQKCPYGL</sequence>
<evidence type="ECO:0000313" key="3">
    <source>
        <dbReference type="WBParaSite" id="scf7180000420476.g5347"/>
    </source>
</evidence>
<name>A0A915NUN1_9BILA</name>
<evidence type="ECO:0000313" key="2">
    <source>
        <dbReference type="Proteomes" id="UP000887560"/>
    </source>
</evidence>
<proteinExistence type="predicted"/>
<evidence type="ECO:0000259" key="1">
    <source>
        <dbReference type="Pfam" id="PF20510"/>
    </source>
</evidence>
<dbReference type="AlphaFoldDB" id="A0A915NUN1"/>